<keyword evidence="1" id="KW-0812">Transmembrane</keyword>
<accession>A0A0D0GP10</accession>
<dbReference type="STRING" id="1503925.TH53_00110"/>
<feature type="transmembrane region" description="Helical" evidence="1">
    <location>
        <begin position="99"/>
        <end position="119"/>
    </location>
</feature>
<gene>
    <name evidence="2" type="ORF">TH53_00110</name>
</gene>
<dbReference type="Proteomes" id="UP000032049">
    <property type="component" value="Unassembled WGS sequence"/>
</dbReference>
<feature type="transmembrane region" description="Helical" evidence="1">
    <location>
        <begin position="71"/>
        <end position="92"/>
    </location>
</feature>
<sequence length="124" mass="14238">MKESFFAMIVYTNPTSHHTKIKKKYTMKNSRFGAIILYLLWIGLCLIFSLYIPAFSAGSDSSDPASFGLRIYAIIGLVCGTFLISLSNMYFFREWVKRFWYINGSITLITGGIIVYYIVKMNNL</sequence>
<organism evidence="2 3">
    <name type="scientific">Pedobacter lusitanus</name>
    <dbReference type="NCBI Taxonomy" id="1503925"/>
    <lineage>
        <taxon>Bacteria</taxon>
        <taxon>Pseudomonadati</taxon>
        <taxon>Bacteroidota</taxon>
        <taxon>Sphingobacteriia</taxon>
        <taxon>Sphingobacteriales</taxon>
        <taxon>Sphingobacteriaceae</taxon>
        <taxon>Pedobacter</taxon>
    </lineage>
</organism>
<dbReference type="EMBL" id="JXRA01000002">
    <property type="protein sequence ID" value="KIO79007.1"/>
    <property type="molecule type" value="Genomic_DNA"/>
</dbReference>
<dbReference type="AlphaFoldDB" id="A0A0D0GP10"/>
<evidence type="ECO:0000313" key="2">
    <source>
        <dbReference type="EMBL" id="KIO79007.1"/>
    </source>
</evidence>
<evidence type="ECO:0000256" key="1">
    <source>
        <dbReference type="SAM" id="Phobius"/>
    </source>
</evidence>
<comment type="caution">
    <text evidence="2">The sequence shown here is derived from an EMBL/GenBank/DDBJ whole genome shotgun (WGS) entry which is preliminary data.</text>
</comment>
<evidence type="ECO:0000313" key="3">
    <source>
        <dbReference type="Proteomes" id="UP000032049"/>
    </source>
</evidence>
<keyword evidence="1" id="KW-0472">Membrane</keyword>
<keyword evidence="1" id="KW-1133">Transmembrane helix</keyword>
<protein>
    <submittedName>
        <fullName evidence="2">Uncharacterized protein</fullName>
    </submittedName>
</protein>
<feature type="transmembrane region" description="Helical" evidence="1">
    <location>
        <begin position="32"/>
        <end position="51"/>
    </location>
</feature>
<name>A0A0D0GP10_9SPHI</name>
<keyword evidence="3" id="KW-1185">Reference proteome</keyword>
<proteinExistence type="predicted"/>
<reference evidence="2 3" key="1">
    <citation type="submission" date="2015-01" db="EMBL/GenBank/DDBJ databases">
        <title>Draft genome sequence of Pedobacter sp. NL19 isolated from sludge of an effluent treatment pond in an abandoned uranium mine.</title>
        <authorList>
            <person name="Santos T."/>
            <person name="Caetano T."/>
            <person name="Covas C."/>
            <person name="Cruz A."/>
            <person name="Mendo S."/>
        </authorList>
    </citation>
    <scope>NUCLEOTIDE SEQUENCE [LARGE SCALE GENOMIC DNA]</scope>
    <source>
        <strain evidence="2 3">NL19</strain>
    </source>
</reference>